<dbReference type="Pfam" id="PF04324">
    <property type="entry name" value="Fer2_BFD"/>
    <property type="match status" value="1"/>
</dbReference>
<evidence type="ECO:0000259" key="2">
    <source>
        <dbReference type="Pfam" id="PF04324"/>
    </source>
</evidence>
<dbReference type="CDD" id="cd19946">
    <property type="entry name" value="GlpA-like_Fer2_BFD-like"/>
    <property type="match status" value="1"/>
</dbReference>
<dbReference type="Pfam" id="PF01266">
    <property type="entry name" value="DAO"/>
    <property type="match status" value="1"/>
</dbReference>
<feature type="domain" description="BFD-like [2Fe-2S]-binding" evidence="2">
    <location>
        <begin position="399"/>
        <end position="453"/>
    </location>
</feature>
<dbReference type="InterPro" id="IPR006076">
    <property type="entry name" value="FAD-dep_OxRdtase"/>
</dbReference>
<name>A0A4R1R2E8_9FIRM</name>
<evidence type="ECO:0000313" key="3">
    <source>
        <dbReference type="EMBL" id="TCL59546.1"/>
    </source>
</evidence>
<dbReference type="EMBL" id="SLUO01000004">
    <property type="protein sequence ID" value="TCL59546.1"/>
    <property type="molecule type" value="Genomic_DNA"/>
</dbReference>
<dbReference type="STRING" id="1469948.GCA_000732725_03577"/>
<evidence type="ECO:0000259" key="1">
    <source>
        <dbReference type="Pfam" id="PF01266"/>
    </source>
</evidence>
<feature type="domain" description="FAD dependent oxidoreductase" evidence="1">
    <location>
        <begin position="3"/>
        <end position="354"/>
    </location>
</feature>
<dbReference type="PANTHER" id="PTHR42720">
    <property type="entry name" value="GLYCEROL-3-PHOSPHATE DEHYDROGENASE"/>
    <property type="match status" value="1"/>
</dbReference>
<dbReference type="RefSeq" id="WP_031392199.1">
    <property type="nucleotide sequence ID" value="NZ_JPNB01000002.1"/>
</dbReference>
<dbReference type="AlphaFoldDB" id="A0A4R1R2E8"/>
<dbReference type="InterPro" id="IPR036188">
    <property type="entry name" value="FAD/NAD-bd_sf"/>
</dbReference>
<dbReference type="PANTHER" id="PTHR42720:SF1">
    <property type="entry name" value="GLYCEROL 3-PHOSPHATE OXIDASE"/>
    <property type="match status" value="1"/>
</dbReference>
<organism evidence="3 4">
    <name type="scientific">Kineothrix alysoides</name>
    <dbReference type="NCBI Taxonomy" id="1469948"/>
    <lineage>
        <taxon>Bacteria</taxon>
        <taxon>Bacillati</taxon>
        <taxon>Bacillota</taxon>
        <taxon>Clostridia</taxon>
        <taxon>Lachnospirales</taxon>
        <taxon>Lachnospiraceae</taxon>
        <taxon>Kineothrix</taxon>
    </lineage>
</organism>
<dbReference type="Gene3D" id="3.30.9.10">
    <property type="entry name" value="D-Amino Acid Oxidase, subunit A, domain 2"/>
    <property type="match status" value="1"/>
</dbReference>
<evidence type="ECO:0000313" key="4">
    <source>
        <dbReference type="Proteomes" id="UP000295718"/>
    </source>
</evidence>
<dbReference type="InterPro" id="IPR007419">
    <property type="entry name" value="BFD-like_2Fe2S-bd_dom"/>
</dbReference>
<dbReference type="InterPro" id="IPR052745">
    <property type="entry name" value="G3P_Oxidase/Oxidoreductase"/>
</dbReference>
<dbReference type="Proteomes" id="UP000295718">
    <property type="component" value="Unassembled WGS sequence"/>
</dbReference>
<keyword evidence="4" id="KW-1185">Reference proteome</keyword>
<accession>A0A4R1R2E8</accession>
<gene>
    <name evidence="3" type="ORF">EDD76_104284</name>
</gene>
<dbReference type="Gene3D" id="1.10.10.1100">
    <property type="entry name" value="BFD-like [2Fe-2S]-binding domain"/>
    <property type="match status" value="1"/>
</dbReference>
<protein>
    <submittedName>
        <fullName evidence="3">Glycerol-3-phosphate dehydrogenase</fullName>
    </submittedName>
</protein>
<dbReference type="Gene3D" id="3.50.50.60">
    <property type="entry name" value="FAD/NAD(P)-binding domain"/>
    <property type="match status" value="1"/>
</dbReference>
<proteinExistence type="predicted"/>
<reference evidence="3 4" key="1">
    <citation type="submission" date="2019-03" db="EMBL/GenBank/DDBJ databases">
        <title>Genomic Encyclopedia of Type Strains, Phase IV (KMG-IV): sequencing the most valuable type-strain genomes for metagenomic binning, comparative biology and taxonomic classification.</title>
        <authorList>
            <person name="Goeker M."/>
        </authorList>
    </citation>
    <scope>NUCLEOTIDE SEQUENCE [LARGE SCALE GENOMIC DNA]</scope>
    <source>
        <strain evidence="3 4">DSM 100556</strain>
    </source>
</reference>
<comment type="caution">
    <text evidence="3">The sequence shown here is derived from an EMBL/GenBank/DDBJ whole genome shotgun (WGS) entry which is preliminary data.</text>
</comment>
<dbReference type="InterPro" id="IPR041854">
    <property type="entry name" value="BFD-like_2Fe2S-bd_dom_sf"/>
</dbReference>
<dbReference type="SUPFAM" id="SSF51905">
    <property type="entry name" value="FAD/NAD(P)-binding domain"/>
    <property type="match status" value="1"/>
</dbReference>
<sequence>MYDVIVIGAGVTGAAIARELSRYEYAGKTAVLERASDICEGTSKANSGIVHAGHDAEPGTLKARLNVLGNRKMEQLSRELDFSFKKNGTLVLCFDEKDRDKLRRLLEKGQQNGVEGLRIIEVQELRAMEPNISDEAVAALYAPAGGIVCPFGLTIALAENACENGVEFHLNTEVLQIERTQEGYLLKTSKGVFESRIVVNAAGLYADALHNMVSERKLNIIPRKGEYCLFDKSAGSYVSHTIFQLPTRYGKGVLVTPTVHGNLMMGPTAVDIEDKEGTNTTGEGLGDLLKRGGLSIQRVPEEKVITSFAGLRAHESSGDFVIGEVEGAPGFIDVAGIESPGLTCAPAIGEYVAEIVQELLPVPKKADFKVHRQGIRAMADADEGERKELIAKNPAYANIICRCELVTEGEIMDAIHRPLGATTLDGVKRRTRAGMGRCQSGFCAPKTVEILARELGTDVGEITKSGGESRFLTGYDKEDIGSA</sequence>
<dbReference type="OrthoDB" id="9801699at2"/>